<sequence>MGAQVIFAVNHAYLDRLDESCLNWLGLQASVHADTPRTWLASEWDKHDRSNGRSRSAPDVRPALSFSYSDYQSTNTILVAHDMILEMYGLYDLSFKEATEFPDLAKQIARKARYHQSPFHDRSFKHSFSKPASAPVQPGLGSITVFVYETDAWGWRNDQESRAKLAEVARYCATGKPGKAFPYDPQSGEYLNSFRPLCTLGPEQRAIIRQYEARLDVLVLPQRPMPFSDLIKEVGCNDVDVIKALMASEGYGYERGLSLKAPDHGL</sequence>
<dbReference type="Proteomes" id="UP000006426">
    <property type="component" value="Plasmid pmppla107"/>
</dbReference>
<dbReference type="AlphaFoldDB" id="A0AAD0PWL2"/>
<dbReference type="EMBL" id="CP031226">
    <property type="protein sequence ID" value="AXH60072.1"/>
    <property type="molecule type" value="Genomic_DNA"/>
</dbReference>
<keyword evidence="1" id="KW-0614">Plasmid</keyword>
<protein>
    <submittedName>
        <fullName evidence="1">Uncharacterized protein</fullName>
    </submittedName>
</protein>
<dbReference type="RefSeq" id="WP_005742850.1">
    <property type="nucleotide sequence ID" value="NZ_CP031226.1"/>
</dbReference>
<geneLocation type="plasmid" evidence="2">
    <name>pmppla107</name>
</geneLocation>
<evidence type="ECO:0000313" key="1">
    <source>
        <dbReference type="EMBL" id="AXH60072.1"/>
    </source>
</evidence>
<dbReference type="GeneID" id="39474320"/>
<evidence type="ECO:0000313" key="2">
    <source>
        <dbReference type="Proteomes" id="UP000006426"/>
    </source>
</evidence>
<organism evidence="1 2">
    <name type="scientific">Pseudomonas amygdali pv. lachrymans str. M301315</name>
    <dbReference type="NCBI Taxonomy" id="629260"/>
    <lineage>
        <taxon>Bacteria</taxon>
        <taxon>Pseudomonadati</taxon>
        <taxon>Pseudomonadota</taxon>
        <taxon>Gammaproteobacteria</taxon>
        <taxon>Pseudomonadales</taxon>
        <taxon>Pseudomonadaceae</taxon>
        <taxon>Pseudomonas</taxon>
        <taxon>Pseudomonas amygdali</taxon>
    </lineage>
</organism>
<proteinExistence type="predicted"/>
<name>A0AAD0PWL2_PSEAV</name>
<accession>A0AAD0PWL2</accession>
<gene>
    <name evidence="1" type="ORF">PLA107_033140</name>
</gene>
<reference evidence="1 2" key="1">
    <citation type="journal article" date="2011" name="PLoS Pathog.">
        <title>Dynamic evolution of pathogenicity revealed by sequencing and comparative genomics of 19 Pseudomonas syringae isolates.</title>
        <authorList>
            <person name="Baltrus D.A."/>
            <person name="Nishimura M.T."/>
            <person name="Romanchuk A."/>
            <person name="Chang J.H."/>
            <person name="Mukhtar M.S."/>
            <person name="Cherkis K."/>
            <person name="Roach J."/>
            <person name="Grant S.R."/>
            <person name="Jones C.D."/>
            <person name="Dangl J.L."/>
        </authorList>
    </citation>
    <scope>NUCLEOTIDE SEQUENCE [LARGE SCALE GENOMIC DNA]</scope>
    <source>
        <strain evidence="1 2">M301315</strain>
    </source>
</reference>